<dbReference type="OrthoDB" id="2393824at2759"/>
<dbReference type="InParanoid" id="A0A409XVY9"/>
<evidence type="ECO:0000313" key="2">
    <source>
        <dbReference type="EMBL" id="PPQ94924.1"/>
    </source>
</evidence>
<sequence>MKQDLSDREIHDLCSKFDVEVREEASYILWYIWKEKNPCYSTLQTCIAALVDDDELFAALKSAHARGVYDGIRNWKKMPLKTSLDKDASIEAETYALLSELQPTMKKLVEGDISLPMWTPPNDFVDSNVILHLTNLKIPCLKGKPNLLLHDLGSFTKDTVLEKRLNNIFMANNHTFLVNTSGSGKTRLLLEGLCENWGFYFTSLVDSSLLGSSDVQNSIQTHVPDSPRFRSVLPPAGSAGYEAALKINREIASRIFRQIFLARLIIFNSFAETMNNVIKSDTGTTHNSRIFKTRWLLLQLRPSFVHPQVWDIFDELSSKLSGASDGFLNSKTKTLLSNVRSLCSEVDSDIHSPTFGSQMSTSDTAQTPLFCVLDEAQHAATQHSSSFRSDQNGAHRPILREIVKAWEGQSFGQGVFMVVAGTGISKDVVDQAMASAIMKDSRYRWCSDTGAFDHRDVQVRYLQKYLPKSLLDSDIGVRLLERVWYWLHGRYRFTAGYVSELLLNGFKRPHGLLNAYVQHFTNFSTTDALRFVREEGTEPPLPVLSQYRLDFSKLKKNSDMLSTIHQLTTHYLMRSVLPVTLGKDEATYVEYGFARFVDSETKTVAVDEPLVLLAATRWINSNHRTTYKFFAKQIHLHDPTSNGFENYVAFCIDLLFTNRRRVNEVFHFTGPGSIPAWSNLEAELVALHRTDLNIIEESTVRHSVFSGPSVTLGTNAKSPENTSKWLEHRSYTPICFPHISMGPDIIFVLRLSDGTLIWVALQAKYSLGKNGLLSRPYLRRAMRSVTPAYFFLDKVNYSFFEDGKHFSPTSHPYLVGETHQHLLALPHKRADAGKYSLLRVVASFPADTNLKRCLEEEPDEDGHPIASLNMTLIKHITRRMSPIDFLQGLQDPLQNPGKRKRRIDSSSRATTSKKIKLNIN</sequence>
<dbReference type="EMBL" id="NHYD01000192">
    <property type="protein sequence ID" value="PPQ94924.1"/>
    <property type="molecule type" value="Genomic_DNA"/>
</dbReference>
<name>A0A409XVY9_PSICY</name>
<comment type="caution">
    <text evidence="2">The sequence shown here is derived from an EMBL/GenBank/DDBJ whole genome shotgun (WGS) entry which is preliminary data.</text>
</comment>
<gene>
    <name evidence="2" type="ORF">CVT25_004410</name>
</gene>
<organism evidence="2 3">
    <name type="scientific">Psilocybe cyanescens</name>
    <dbReference type="NCBI Taxonomy" id="93625"/>
    <lineage>
        <taxon>Eukaryota</taxon>
        <taxon>Fungi</taxon>
        <taxon>Dikarya</taxon>
        <taxon>Basidiomycota</taxon>
        <taxon>Agaricomycotina</taxon>
        <taxon>Agaricomycetes</taxon>
        <taxon>Agaricomycetidae</taxon>
        <taxon>Agaricales</taxon>
        <taxon>Agaricineae</taxon>
        <taxon>Strophariaceae</taxon>
        <taxon>Psilocybe</taxon>
    </lineage>
</organism>
<evidence type="ECO:0000256" key="1">
    <source>
        <dbReference type="SAM" id="MobiDB-lite"/>
    </source>
</evidence>
<dbReference type="Proteomes" id="UP000283269">
    <property type="component" value="Unassembled WGS sequence"/>
</dbReference>
<accession>A0A409XVY9</accession>
<feature type="compositionally biased region" description="Basic residues" evidence="1">
    <location>
        <begin position="911"/>
        <end position="920"/>
    </location>
</feature>
<reference evidence="2 3" key="1">
    <citation type="journal article" date="2018" name="Evol. Lett.">
        <title>Horizontal gene cluster transfer increased hallucinogenic mushroom diversity.</title>
        <authorList>
            <person name="Reynolds H.T."/>
            <person name="Vijayakumar V."/>
            <person name="Gluck-Thaler E."/>
            <person name="Korotkin H.B."/>
            <person name="Matheny P.B."/>
            <person name="Slot J.C."/>
        </authorList>
    </citation>
    <scope>NUCLEOTIDE SEQUENCE [LARGE SCALE GENOMIC DNA]</scope>
    <source>
        <strain evidence="2 3">2631</strain>
    </source>
</reference>
<proteinExistence type="predicted"/>
<dbReference type="AlphaFoldDB" id="A0A409XVY9"/>
<keyword evidence="3" id="KW-1185">Reference proteome</keyword>
<protein>
    <submittedName>
        <fullName evidence="2">Uncharacterized protein</fullName>
    </submittedName>
</protein>
<feature type="region of interest" description="Disordered" evidence="1">
    <location>
        <begin position="888"/>
        <end position="920"/>
    </location>
</feature>
<evidence type="ECO:0000313" key="3">
    <source>
        <dbReference type="Proteomes" id="UP000283269"/>
    </source>
</evidence>